<keyword evidence="2" id="KW-0812">Transmembrane</keyword>
<feature type="transmembrane region" description="Helical" evidence="2">
    <location>
        <begin position="186"/>
        <end position="204"/>
    </location>
</feature>
<evidence type="ECO:0000313" key="3">
    <source>
        <dbReference type="EMBL" id="CAD7196415.1"/>
    </source>
</evidence>
<gene>
    <name evidence="3" type="ORF">TDIB3V08_LOCUS2766</name>
</gene>
<evidence type="ECO:0000256" key="2">
    <source>
        <dbReference type="SAM" id="Phobius"/>
    </source>
</evidence>
<feature type="region of interest" description="Disordered" evidence="1">
    <location>
        <begin position="288"/>
        <end position="310"/>
    </location>
</feature>
<keyword evidence="2" id="KW-1133">Transmembrane helix</keyword>
<accession>A0A7R8VFI3</accession>
<keyword evidence="2" id="KW-0472">Membrane</keyword>
<reference evidence="3" key="1">
    <citation type="submission" date="2020-11" db="EMBL/GenBank/DDBJ databases">
        <authorList>
            <person name="Tran Van P."/>
        </authorList>
    </citation>
    <scope>NUCLEOTIDE SEQUENCE</scope>
</reference>
<proteinExistence type="predicted"/>
<name>A0A7R8VFI3_TIMDO</name>
<sequence>MRGVYECLHWAAHAHIGLHEQELAPAPAIDPSTKAERASSRQSSVFGWTRRIGRGSHYLLLFYFLNQPHLFLSDRSTDGRRRPMWRKDRATPLQRNTVKQKNYWIRNPTSLLPVNQTRKEPRFCPHSHQYGTASYYPFRMYLYYTRPGSNPNLPVFRSLVQHEIGALDQAANEAGVMRYCRVARRCVALVATLGVLTVLLLLGAPPTAPPRRYIPPSQPFHQPYAKSLYLVHAVIWKGIDVNDRRYPTARQAIPKPADIHALSRLAPKCLQPSQRECDARQQIINTRARYSRSRHDTAKPSGTPFTNSRT</sequence>
<dbReference type="AlphaFoldDB" id="A0A7R8VFI3"/>
<protein>
    <submittedName>
        <fullName evidence="3">Uncharacterized protein</fullName>
    </submittedName>
</protein>
<evidence type="ECO:0000256" key="1">
    <source>
        <dbReference type="SAM" id="MobiDB-lite"/>
    </source>
</evidence>
<dbReference type="EMBL" id="OA565159">
    <property type="protein sequence ID" value="CAD7196415.1"/>
    <property type="molecule type" value="Genomic_DNA"/>
</dbReference>
<organism evidence="3">
    <name type="scientific">Timema douglasi</name>
    <name type="common">Walking stick</name>
    <dbReference type="NCBI Taxonomy" id="61478"/>
    <lineage>
        <taxon>Eukaryota</taxon>
        <taxon>Metazoa</taxon>
        <taxon>Ecdysozoa</taxon>
        <taxon>Arthropoda</taxon>
        <taxon>Hexapoda</taxon>
        <taxon>Insecta</taxon>
        <taxon>Pterygota</taxon>
        <taxon>Neoptera</taxon>
        <taxon>Polyneoptera</taxon>
        <taxon>Phasmatodea</taxon>
        <taxon>Timematodea</taxon>
        <taxon>Timematoidea</taxon>
        <taxon>Timematidae</taxon>
        <taxon>Timema</taxon>
    </lineage>
</organism>